<dbReference type="EMBL" id="CP000282">
    <property type="protein sequence ID" value="ABD81460.1"/>
    <property type="molecule type" value="Genomic_DNA"/>
</dbReference>
<proteinExistence type="inferred from homology"/>
<feature type="domain" description="Flagellin C-terminal" evidence="7">
    <location>
        <begin position="501"/>
        <end position="586"/>
    </location>
</feature>
<keyword evidence="9" id="KW-1185">Reference proteome</keyword>
<evidence type="ECO:0000256" key="4">
    <source>
        <dbReference type="RuleBase" id="RU362073"/>
    </source>
</evidence>
<keyword evidence="8" id="KW-0282">Flagellum</keyword>
<dbReference type="STRING" id="203122.Sde_2200"/>
<dbReference type="GO" id="GO:0005198">
    <property type="term" value="F:structural molecule activity"/>
    <property type="evidence" value="ECO:0007669"/>
    <property type="project" value="UniProtKB-UniRule"/>
</dbReference>
<feature type="domain" description="Flagellin N-terminal" evidence="6">
    <location>
        <begin position="5"/>
        <end position="141"/>
    </location>
</feature>
<dbReference type="InterPro" id="IPR001029">
    <property type="entry name" value="Flagellin_N"/>
</dbReference>
<dbReference type="PRINTS" id="PR00207">
    <property type="entry name" value="FLAGELLIN"/>
</dbReference>
<keyword evidence="2 4" id="KW-0964">Secreted</keyword>
<dbReference type="PANTHER" id="PTHR42792">
    <property type="entry name" value="FLAGELLIN"/>
    <property type="match status" value="1"/>
</dbReference>
<evidence type="ECO:0000256" key="2">
    <source>
        <dbReference type="ARBA" id="ARBA00022525"/>
    </source>
</evidence>
<dbReference type="Proteomes" id="UP000001947">
    <property type="component" value="Chromosome"/>
</dbReference>
<accession>Q21IL9</accession>
<dbReference type="Pfam" id="PF00700">
    <property type="entry name" value="Flagellin_C"/>
    <property type="match status" value="1"/>
</dbReference>
<dbReference type="InterPro" id="IPR001492">
    <property type="entry name" value="Flagellin"/>
</dbReference>
<dbReference type="PANTHER" id="PTHR42792:SF2">
    <property type="entry name" value="FLAGELLIN"/>
    <property type="match status" value="1"/>
</dbReference>
<organism evidence="8 9">
    <name type="scientific">Saccharophagus degradans (strain 2-40 / ATCC 43961 / DSM 17024)</name>
    <dbReference type="NCBI Taxonomy" id="203122"/>
    <lineage>
        <taxon>Bacteria</taxon>
        <taxon>Pseudomonadati</taxon>
        <taxon>Pseudomonadota</taxon>
        <taxon>Gammaproteobacteria</taxon>
        <taxon>Cellvibrionales</taxon>
        <taxon>Cellvibrionaceae</taxon>
        <taxon>Saccharophagus</taxon>
    </lineage>
</organism>
<gene>
    <name evidence="8" type="ordered locus">Sde_2200</name>
</gene>
<evidence type="ECO:0000256" key="1">
    <source>
        <dbReference type="ARBA" id="ARBA00005709"/>
    </source>
</evidence>
<evidence type="ECO:0000256" key="5">
    <source>
        <dbReference type="SAM" id="Coils"/>
    </source>
</evidence>
<name>Q21IL9_SACD2</name>
<dbReference type="Gene3D" id="2.30.220.10">
    <property type="entry name" value="f41 fragment of flagellin, C-terminal domain"/>
    <property type="match status" value="1"/>
</dbReference>
<dbReference type="GO" id="GO:0009288">
    <property type="term" value="C:bacterial-type flagellum"/>
    <property type="evidence" value="ECO:0007669"/>
    <property type="project" value="UniProtKB-SubCell"/>
</dbReference>
<dbReference type="Pfam" id="PF00669">
    <property type="entry name" value="Flagellin_N"/>
    <property type="match status" value="1"/>
</dbReference>
<dbReference type="InterPro" id="IPR046358">
    <property type="entry name" value="Flagellin_C"/>
</dbReference>
<dbReference type="Gene3D" id="2.170.280.10">
    <property type="entry name" value="f41 fragment of flagellin, middle domain"/>
    <property type="match status" value="1"/>
</dbReference>
<sequence length="587" mass="59877">MPLVVNSNISSLNAQRQMLKTGAELDQASERLASGKRINSAADDAAGLAISNRQTSTIRGLDQAIRNANDGISMIQTAEGALDETTNILQRMRELAIQSSNGIYSDTDRATLNAEVQQLKAEIDRIADTTAFNGQNILDGSLGNVSLQVGAEANETIGVSIGGFSTNSIGGSGGDIIGEASTGLAALNFFTAATTATTLVINDVSMTSLADAAAGSTLNEKLSTMNALLEGKGAEVSTLVSAEMDSVGSGVLSGTTTVEFTVVDGAGNTQNYFIGGTTSVDEFIDKVNAETTLTASVNDAGKMVFSAENIVSLQIQDGSTNTGATGAPDNDETYNFRLVVTDTSSDGAGVKIEKGDGLTTETGLADLGIDAQDDEGNLLGVTVTTATTGTTINEGDLIINGVEIGQIDSGASAAATADAAIIAINKLSAETGVIAYEVGGDPDRIALSSTTGGEISVKYGDNATAANIVGMVGFQERNEAAGAGSVAGINISTASAAQKAIDVIDSALEQINTTRSDLGAINNRLDFTVSNLANVSENTSAARSRVVDADFAAETAQLSRAQVLQQASQAMLAQANARPQQVLSLLQ</sequence>
<evidence type="ECO:0000259" key="7">
    <source>
        <dbReference type="Pfam" id="PF00700"/>
    </source>
</evidence>
<dbReference type="OrthoDB" id="9796789at2"/>
<keyword evidence="8" id="KW-0966">Cell projection</keyword>
<comment type="similarity">
    <text evidence="1 4">Belongs to the bacterial flagellin family.</text>
</comment>
<keyword evidence="8" id="KW-0969">Cilium</keyword>
<evidence type="ECO:0000256" key="3">
    <source>
        <dbReference type="ARBA" id="ARBA00023143"/>
    </source>
</evidence>
<dbReference type="GeneID" id="98613869"/>
<keyword evidence="5" id="KW-0175">Coiled coil</keyword>
<dbReference type="eggNOG" id="COG1344">
    <property type="taxonomic scope" value="Bacteria"/>
</dbReference>
<dbReference type="RefSeq" id="WP_011468678.1">
    <property type="nucleotide sequence ID" value="NC_007912.1"/>
</dbReference>
<keyword evidence="3 4" id="KW-0975">Bacterial flagellum</keyword>
<dbReference type="HOGENOM" id="CLU_011142_7_0_6"/>
<comment type="subcellular location">
    <subcellularLocation>
        <location evidence="4">Secreted</location>
    </subcellularLocation>
    <subcellularLocation>
        <location evidence="4">Bacterial flagellum</location>
    </subcellularLocation>
</comment>
<dbReference type="AlphaFoldDB" id="Q21IL9"/>
<evidence type="ECO:0000313" key="8">
    <source>
        <dbReference type="EMBL" id="ABD81460.1"/>
    </source>
</evidence>
<protein>
    <recommendedName>
        <fullName evidence="4">Flagellin</fullName>
    </recommendedName>
</protein>
<dbReference type="Gene3D" id="6.10.10.10">
    <property type="entry name" value="Flagellar export chaperone, C-terminal domain"/>
    <property type="match status" value="1"/>
</dbReference>
<dbReference type="Gene3D" id="1.20.1330.10">
    <property type="entry name" value="f41 fragment of flagellin, N-terminal domain"/>
    <property type="match status" value="2"/>
</dbReference>
<dbReference type="GO" id="GO:0005576">
    <property type="term" value="C:extracellular region"/>
    <property type="evidence" value="ECO:0007669"/>
    <property type="project" value="UniProtKB-SubCell"/>
</dbReference>
<dbReference type="KEGG" id="sde:Sde_2200"/>
<dbReference type="InterPro" id="IPR042187">
    <property type="entry name" value="Flagellin_C_sub2"/>
</dbReference>
<comment type="function">
    <text evidence="4">Flagellin is the subunit protein which polymerizes to form the filaments of bacterial flagella.</text>
</comment>
<evidence type="ECO:0000259" key="6">
    <source>
        <dbReference type="Pfam" id="PF00669"/>
    </source>
</evidence>
<dbReference type="SUPFAM" id="SSF64518">
    <property type="entry name" value="Phase 1 flagellin"/>
    <property type="match status" value="1"/>
</dbReference>
<feature type="coiled-coil region" evidence="5">
    <location>
        <begin position="75"/>
        <end position="129"/>
    </location>
</feature>
<evidence type="ECO:0000313" key="9">
    <source>
        <dbReference type="Proteomes" id="UP000001947"/>
    </source>
</evidence>
<reference evidence="8 9" key="1">
    <citation type="journal article" date="2008" name="PLoS Genet.">
        <title>Complete genome sequence of the complex carbohydrate-degrading marine bacterium, Saccharophagus degradans strain 2-40 T.</title>
        <authorList>
            <person name="Weiner R.M."/>
            <person name="Taylor L.E.II."/>
            <person name="Henrissat B."/>
            <person name="Hauser L."/>
            <person name="Land M."/>
            <person name="Coutinho P.M."/>
            <person name="Rancurel C."/>
            <person name="Saunders E.H."/>
            <person name="Longmire A.G."/>
            <person name="Zhang H."/>
            <person name="Bayer E.A."/>
            <person name="Gilbert H.J."/>
            <person name="Larimer F."/>
            <person name="Zhulin I.B."/>
            <person name="Ekborg N.A."/>
            <person name="Lamed R."/>
            <person name="Richardson P.M."/>
            <person name="Borovok I."/>
            <person name="Hutcheson S."/>
        </authorList>
    </citation>
    <scope>NUCLEOTIDE SEQUENCE [LARGE SCALE GENOMIC DNA]</scope>
    <source>
        <strain evidence="9">2-40 / ATCC 43961 / DSM 17024</strain>
    </source>
</reference>